<proteinExistence type="predicted"/>
<evidence type="ECO:0000313" key="3">
    <source>
        <dbReference type="EMBL" id="GIM69607.1"/>
    </source>
</evidence>
<keyword evidence="1" id="KW-0597">Phosphoprotein</keyword>
<evidence type="ECO:0000256" key="1">
    <source>
        <dbReference type="PROSITE-ProRule" id="PRU00169"/>
    </source>
</evidence>
<feature type="domain" description="Response regulatory" evidence="2">
    <location>
        <begin position="24"/>
        <end position="149"/>
    </location>
</feature>
<dbReference type="SMART" id="SM00448">
    <property type="entry name" value="REC"/>
    <property type="match status" value="1"/>
</dbReference>
<dbReference type="InterPro" id="IPR052893">
    <property type="entry name" value="TCS_response_regulator"/>
</dbReference>
<dbReference type="InterPro" id="IPR011006">
    <property type="entry name" value="CheY-like_superfamily"/>
</dbReference>
<comment type="caution">
    <text evidence="3">The sequence shown here is derived from an EMBL/GenBank/DDBJ whole genome shotgun (WGS) entry which is preliminary data.</text>
</comment>
<dbReference type="PANTHER" id="PTHR44520">
    <property type="entry name" value="RESPONSE REGULATOR RCP1-RELATED"/>
    <property type="match status" value="1"/>
</dbReference>
<reference evidence="3" key="1">
    <citation type="submission" date="2021-03" db="EMBL/GenBank/DDBJ databases">
        <title>Whole genome shotgun sequence of Actinoplanes auranticolor NBRC 12245.</title>
        <authorList>
            <person name="Komaki H."/>
            <person name="Tamura T."/>
        </authorList>
    </citation>
    <scope>NUCLEOTIDE SEQUENCE</scope>
    <source>
        <strain evidence="3">NBRC 12245</strain>
    </source>
</reference>
<organism evidence="3 4">
    <name type="scientific">Actinoplanes auranticolor</name>
    <dbReference type="NCBI Taxonomy" id="47988"/>
    <lineage>
        <taxon>Bacteria</taxon>
        <taxon>Bacillati</taxon>
        <taxon>Actinomycetota</taxon>
        <taxon>Actinomycetes</taxon>
        <taxon>Micromonosporales</taxon>
        <taxon>Micromonosporaceae</taxon>
        <taxon>Actinoplanes</taxon>
    </lineage>
</organism>
<dbReference type="PANTHER" id="PTHR44520:SF2">
    <property type="entry name" value="RESPONSE REGULATOR RCP1"/>
    <property type="match status" value="1"/>
</dbReference>
<feature type="modified residue" description="4-aspartylphosphate" evidence="1">
    <location>
        <position position="82"/>
    </location>
</feature>
<sequence>MVTDTGTPYACRTANKGVAVRSLEILVVDDDDADALMISEALEGSEQQTTVNRVADGREALDYLLRTAPYEDAQRPDLILLDLNMPRMDGRETLAAIKSDERLKTIPVVILTTSGAAPDIASSYQHRANAYVTKPFGLDEFEATVRTIDRFYREVALLPPGD</sequence>
<keyword evidence="4" id="KW-1185">Reference proteome</keyword>
<gene>
    <name evidence="3" type="ORF">Aau02nite_36890</name>
</gene>
<dbReference type="GO" id="GO:0000160">
    <property type="term" value="P:phosphorelay signal transduction system"/>
    <property type="evidence" value="ECO:0007669"/>
    <property type="project" value="InterPro"/>
</dbReference>
<name>A0A919SBZ3_9ACTN</name>
<dbReference type="PROSITE" id="PS50110">
    <property type="entry name" value="RESPONSE_REGULATORY"/>
    <property type="match status" value="1"/>
</dbReference>
<dbReference type="AlphaFoldDB" id="A0A919SBZ3"/>
<dbReference type="SUPFAM" id="SSF52172">
    <property type="entry name" value="CheY-like"/>
    <property type="match status" value="1"/>
</dbReference>
<protein>
    <submittedName>
        <fullName evidence="3">Two-component system response regulator</fullName>
    </submittedName>
</protein>
<evidence type="ECO:0000259" key="2">
    <source>
        <dbReference type="PROSITE" id="PS50110"/>
    </source>
</evidence>
<evidence type="ECO:0000313" key="4">
    <source>
        <dbReference type="Proteomes" id="UP000681340"/>
    </source>
</evidence>
<dbReference type="InterPro" id="IPR001789">
    <property type="entry name" value="Sig_transdc_resp-reg_receiver"/>
</dbReference>
<dbReference type="Pfam" id="PF00072">
    <property type="entry name" value="Response_reg"/>
    <property type="match status" value="1"/>
</dbReference>
<dbReference type="Proteomes" id="UP000681340">
    <property type="component" value="Unassembled WGS sequence"/>
</dbReference>
<dbReference type="EMBL" id="BOQL01000028">
    <property type="protein sequence ID" value="GIM69607.1"/>
    <property type="molecule type" value="Genomic_DNA"/>
</dbReference>
<dbReference type="CDD" id="cd17557">
    <property type="entry name" value="REC_Rcp-like"/>
    <property type="match status" value="1"/>
</dbReference>
<dbReference type="Gene3D" id="3.40.50.2300">
    <property type="match status" value="1"/>
</dbReference>
<accession>A0A919SBZ3</accession>